<dbReference type="EMBL" id="BTGU01000141">
    <property type="protein sequence ID" value="GMN63062.1"/>
    <property type="molecule type" value="Genomic_DNA"/>
</dbReference>
<sequence>MSGSSTDDGSVKIPSDREKKDVRRGDRDSKKTLPMRFDATREDDSSGAGVEEDCHPA</sequence>
<dbReference type="AlphaFoldDB" id="A0AA88DVW6"/>
<proteinExistence type="predicted"/>
<feature type="region of interest" description="Disordered" evidence="1">
    <location>
        <begin position="1"/>
        <end position="57"/>
    </location>
</feature>
<keyword evidence="3" id="KW-1185">Reference proteome</keyword>
<gene>
    <name evidence="2" type="ORF">TIFTF001_032142</name>
</gene>
<dbReference type="Proteomes" id="UP001187192">
    <property type="component" value="Unassembled WGS sequence"/>
</dbReference>
<protein>
    <submittedName>
        <fullName evidence="2">Uncharacterized protein</fullName>
    </submittedName>
</protein>
<comment type="caution">
    <text evidence="2">The sequence shown here is derived from an EMBL/GenBank/DDBJ whole genome shotgun (WGS) entry which is preliminary data.</text>
</comment>
<evidence type="ECO:0000313" key="3">
    <source>
        <dbReference type="Proteomes" id="UP001187192"/>
    </source>
</evidence>
<organism evidence="2 3">
    <name type="scientific">Ficus carica</name>
    <name type="common">Common fig</name>
    <dbReference type="NCBI Taxonomy" id="3494"/>
    <lineage>
        <taxon>Eukaryota</taxon>
        <taxon>Viridiplantae</taxon>
        <taxon>Streptophyta</taxon>
        <taxon>Embryophyta</taxon>
        <taxon>Tracheophyta</taxon>
        <taxon>Spermatophyta</taxon>
        <taxon>Magnoliopsida</taxon>
        <taxon>eudicotyledons</taxon>
        <taxon>Gunneridae</taxon>
        <taxon>Pentapetalae</taxon>
        <taxon>rosids</taxon>
        <taxon>fabids</taxon>
        <taxon>Rosales</taxon>
        <taxon>Moraceae</taxon>
        <taxon>Ficeae</taxon>
        <taxon>Ficus</taxon>
    </lineage>
</organism>
<name>A0AA88DVW6_FICCA</name>
<evidence type="ECO:0000256" key="1">
    <source>
        <dbReference type="SAM" id="MobiDB-lite"/>
    </source>
</evidence>
<accession>A0AA88DVW6</accession>
<feature type="compositionally biased region" description="Basic and acidic residues" evidence="1">
    <location>
        <begin position="14"/>
        <end position="31"/>
    </location>
</feature>
<evidence type="ECO:0000313" key="2">
    <source>
        <dbReference type="EMBL" id="GMN63062.1"/>
    </source>
</evidence>
<reference evidence="2" key="1">
    <citation type="submission" date="2023-07" db="EMBL/GenBank/DDBJ databases">
        <title>draft genome sequence of fig (Ficus carica).</title>
        <authorList>
            <person name="Takahashi T."/>
            <person name="Nishimura K."/>
        </authorList>
    </citation>
    <scope>NUCLEOTIDE SEQUENCE</scope>
</reference>